<name>A0A022PHH4_9GAMM</name>
<dbReference type="AlphaFoldDB" id="A0A022PHH4"/>
<evidence type="ECO:0000313" key="2">
    <source>
        <dbReference type="Proteomes" id="UP000023464"/>
    </source>
</evidence>
<keyword evidence="2" id="KW-1185">Reference proteome</keyword>
<evidence type="ECO:0000313" key="1">
    <source>
        <dbReference type="EMBL" id="EYU14974.1"/>
    </source>
</evidence>
<organism evidence="1 2">
    <name type="scientific">Photorhabdus aegyptia</name>
    <dbReference type="NCBI Taxonomy" id="2805098"/>
    <lineage>
        <taxon>Bacteria</taxon>
        <taxon>Pseudomonadati</taxon>
        <taxon>Pseudomonadota</taxon>
        <taxon>Gammaproteobacteria</taxon>
        <taxon>Enterobacterales</taxon>
        <taxon>Morganellaceae</taxon>
        <taxon>Photorhabdus</taxon>
    </lineage>
</organism>
<dbReference type="PATRIC" id="fig|1393736.3.peg.2492"/>
<dbReference type="RefSeq" id="WP_036779287.1">
    <property type="nucleotide sequence ID" value="NZ_CAWLTM010000081.1"/>
</dbReference>
<reference evidence="1 2" key="1">
    <citation type="submission" date="2014-03" db="EMBL/GenBank/DDBJ databases">
        <title>Draft Genome of Photorhabdus luminescens BA1, an Egyptian Isolate.</title>
        <authorList>
            <person name="Ghazal S."/>
            <person name="Hurst S.G.IV."/>
            <person name="Morris K."/>
            <person name="Thomas K."/>
            <person name="Tisa L.S."/>
        </authorList>
    </citation>
    <scope>NUCLEOTIDE SEQUENCE [LARGE SCALE GENOMIC DNA]</scope>
    <source>
        <strain evidence="1 2">BA1</strain>
    </source>
</reference>
<dbReference type="EMBL" id="JFGV01000034">
    <property type="protein sequence ID" value="EYU14974.1"/>
    <property type="molecule type" value="Genomic_DNA"/>
</dbReference>
<dbReference type="Proteomes" id="UP000023464">
    <property type="component" value="Unassembled WGS sequence"/>
</dbReference>
<protein>
    <submittedName>
        <fullName evidence="1">Uncharacterized protein</fullName>
    </submittedName>
</protein>
<sequence length="104" mass="12221">MDMREKWLYIDKMKNAVEKNDYESFQRIFNELQGNYLNIAPLILLKNINNLILGASNIKGCFRTHHYGAANPQLWDTISAVLEHLNESSKIMQSYINKHHEKDK</sequence>
<accession>A0A022PHH4</accession>
<comment type="caution">
    <text evidence="1">The sequence shown here is derived from an EMBL/GenBank/DDBJ whole genome shotgun (WGS) entry which is preliminary data.</text>
</comment>
<proteinExistence type="predicted"/>
<gene>
    <name evidence="1" type="ORF">BA1DRAFT_02442</name>
</gene>